<sequence>MSSGANRVIFYDVATSDGSGCPHILPNPWVTRLCLVHKGISFKTHNVSLEELRAHGTGSLRERLQQTLGPDERPLVPMIDVIGTVEGEGGESSSMLVGDTVTIAEFLDATFPERPSLFLPTHSGPLPPDPDSSEYRQANTMARLLKDGIGNSDSQWASHFELCSAEIADRFRTRDAEYLKSDEKLGLKNGWELLESMDRADMLAHTRRSLLPFCIILSPRPSPRIASTSSSDSRSSLLARPSGSPPLFLSSPDRPGFLDYVLFARYAMSYGTAPQLNKAIWSRKSNEAREWLNTYRGGKWSLQGNAAEAGQWFGDVELPVVWSHQTVDARDERTQDPVETVWHHSTRFHWAPPSLRAKVVYLISSPISRFQRARARALTHSKLPSTD</sequence>
<reference evidence="1" key="1">
    <citation type="submission" date="2016-04" db="EMBL/GenBank/DDBJ databases">
        <authorList>
            <person name="Nguyen H.D."/>
            <person name="Kesanakurti P."/>
            <person name="Cullis J."/>
            <person name="Levesque C.A."/>
            <person name="Hambleton S."/>
        </authorList>
    </citation>
    <scope>NUCLEOTIDE SEQUENCE</scope>
    <source>
        <strain evidence="1">DAOMC 238032</strain>
    </source>
</reference>
<dbReference type="PROSITE" id="PS50404">
    <property type="entry name" value="GST_NTER"/>
    <property type="match status" value="1"/>
</dbReference>
<comment type="caution">
    <text evidence="1">The sequence shown here is derived from an EMBL/GenBank/DDBJ whole genome shotgun (WGS) entry which is preliminary data.</text>
</comment>
<reference evidence="1" key="2">
    <citation type="journal article" date="2019" name="IMA Fungus">
        <title>Genome sequencing and comparison of five Tilletia species to identify candidate genes for the detection of regulated species infecting wheat.</title>
        <authorList>
            <person name="Nguyen H.D.T."/>
            <person name="Sultana T."/>
            <person name="Kesanakurti P."/>
            <person name="Hambleton S."/>
        </authorList>
    </citation>
    <scope>NUCLEOTIDE SEQUENCE</scope>
    <source>
        <strain evidence="1">DAOMC 238032</strain>
    </source>
</reference>
<dbReference type="EMBL" id="LWDD02000032">
    <property type="protein sequence ID" value="KAE8265045.1"/>
    <property type="molecule type" value="Genomic_DNA"/>
</dbReference>
<protein>
    <submittedName>
        <fullName evidence="1">Uncharacterized protein</fullName>
    </submittedName>
</protein>
<dbReference type="Gene3D" id="3.40.30.10">
    <property type="entry name" value="Glutaredoxin"/>
    <property type="match status" value="1"/>
</dbReference>
<evidence type="ECO:0000313" key="1">
    <source>
        <dbReference type="EMBL" id="KAE8265045.1"/>
    </source>
</evidence>
<proteinExistence type="predicted"/>
<name>A0A177V7N1_9BASI</name>
<feature type="non-terminal residue" evidence="1">
    <location>
        <position position="1"/>
    </location>
</feature>
<evidence type="ECO:0000313" key="2">
    <source>
        <dbReference type="Proteomes" id="UP000077671"/>
    </source>
</evidence>
<gene>
    <name evidence="1" type="ORF">A4X03_0g512</name>
</gene>
<dbReference type="InterPro" id="IPR004045">
    <property type="entry name" value="Glutathione_S-Trfase_N"/>
</dbReference>
<organism evidence="1 2">
    <name type="scientific">Tilletia caries</name>
    <name type="common">wheat bunt fungus</name>
    <dbReference type="NCBI Taxonomy" id="13290"/>
    <lineage>
        <taxon>Eukaryota</taxon>
        <taxon>Fungi</taxon>
        <taxon>Dikarya</taxon>
        <taxon>Basidiomycota</taxon>
        <taxon>Ustilaginomycotina</taxon>
        <taxon>Exobasidiomycetes</taxon>
        <taxon>Tilletiales</taxon>
        <taxon>Tilletiaceae</taxon>
        <taxon>Tilletia</taxon>
    </lineage>
</organism>
<dbReference type="AlphaFoldDB" id="A0A177V7N1"/>
<dbReference type="Proteomes" id="UP000077671">
    <property type="component" value="Unassembled WGS sequence"/>
</dbReference>
<accession>A0A177V7N1</accession>